<dbReference type="AlphaFoldDB" id="A0A2W1LH29"/>
<proteinExistence type="predicted"/>
<dbReference type="OrthoDB" id="2567995at2"/>
<comment type="caution">
    <text evidence="3">The sequence shown here is derived from an EMBL/GenBank/DDBJ whole genome shotgun (WGS) entry which is preliminary data.</text>
</comment>
<evidence type="ECO:0000256" key="1">
    <source>
        <dbReference type="SAM" id="Phobius"/>
    </source>
</evidence>
<feature type="signal peptide" evidence="2">
    <location>
        <begin position="1"/>
        <end position="24"/>
    </location>
</feature>
<dbReference type="Proteomes" id="UP000249522">
    <property type="component" value="Unassembled WGS sequence"/>
</dbReference>
<dbReference type="EMBL" id="QKRB01000056">
    <property type="protein sequence ID" value="PZD93764.1"/>
    <property type="molecule type" value="Genomic_DNA"/>
</dbReference>
<evidence type="ECO:0000256" key="2">
    <source>
        <dbReference type="SAM" id="SignalP"/>
    </source>
</evidence>
<reference evidence="3 4" key="1">
    <citation type="submission" date="2018-06" db="EMBL/GenBank/DDBJ databases">
        <title>Paenibacillus imtechensis sp. nov.</title>
        <authorList>
            <person name="Pinnaka A.K."/>
            <person name="Singh H."/>
            <person name="Kaur M."/>
        </authorList>
    </citation>
    <scope>NUCLEOTIDE SEQUENCE [LARGE SCALE GENOMIC DNA]</scope>
    <source>
        <strain evidence="3 4">SMB1</strain>
    </source>
</reference>
<keyword evidence="1" id="KW-1133">Transmembrane helix</keyword>
<evidence type="ECO:0000313" key="4">
    <source>
        <dbReference type="Proteomes" id="UP000249522"/>
    </source>
</evidence>
<sequence length="251" mass="27179">MGIRSYMLGAALMISMLLSTTVEAAVPDEVQAYAENEGIASFKARMGEDPEAFDLKQSQLDQAELGMGFETYRVDHESLKSADRGDTLQSMLVKNEEWTFVVMSEGAPLSLFTVQRDNNGLEVISGGGAARELMNAYHSFTTQYPNSNPKLAEIKGIQLFVGNSPDGSEVFLSSLEHAAGVSSTEIAPTSPLVAALIEQLNAPNQDHDGGADGLIRLPRLTWVWVTIGIIIGLLLLAAAIRHSKHKHNPNR</sequence>
<keyword evidence="2" id="KW-0732">Signal</keyword>
<feature type="chain" id="PRO_5016152174" evidence="2">
    <location>
        <begin position="25"/>
        <end position="251"/>
    </location>
</feature>
<evidence type="ECO:0000313" key="3">
    <source>
        <dbReference type="EMBL" id="PZD93764.1"/>
    </source>
</evidence>
<organism evidence="3 4">
    <name type="scientific">Paenibacillus sambharensis</name>
    <dbReference type="NCBI Taxonomy" id="1803190"/>
    <lineage>
        <taxon>Bacteria</taxon>
        <taxon>Bacillati</taxon>
        <taxon>Bacillota</taxon>
        <taxon>Bacilli</taxon>
        <taxon>Bacillales</taxon>
        <taxon>Paenibacillaceae</taxon>
        <taxon>Paenibacillus</taxon>
    </lineage>
</organism>
<feature type="transmembrane region" description="Helical" evidence="1">
    <location>
        <begin position="222"/>
        <end position="240"/>
    </location>
</feature>
<keyword evidence="4" id="KW-1185">Reference proteome</keyword>
<gene>
    <name evidence="3" type="ORF">DNH61_21415</name>
</gene>
<name>A0A2W1LH29_9BACL</name>
<accession>A0A2W1LH29</accession>
<protein>
    <submittedName>
        <fullName evidence="3">Uncharacterized protein</fullName>
    </submittedName>
</protein>
<dbReference type="RefSeq" id="WP_111148880.1">
    <property type="nucleotide sequence ID" value="NZ_QKRB01000056.1"/>
</dbReference>
<keyword evidence="1" id="KW-0812">Transmembrane</keyword>
<keyword evidence="1" id="KW-0472">Membrane</keyword>